<gene>
    <name evidence="4" type="ORF">TASK_LOCUS8462</name>
</gene>
<dbReference type="STRING" id="60517.A0A0R3WCM3"/>
<evidence type="ECO:0000256" key="1">
    <source>
        <dbReference type="ARBA" id="ARBA00007381"/>
    </source>
</evidence>
<dbReference type="Pfam" id="PF00012">
    <property type="entry name" value="HSP70"/>
    <property type="match status" value="1"/>
</dbReference>
<dbReference type="FunFam" id="3.30.420.40:FF:000545">
    <property type="entry name" value="Endoplasmic reticulum chaperone BiP"/>
    <property type="match status" value="1"/>
</dbReference>
<proteinExistence type="inferred from homology"/>
<name>A0A0R3WCM3_TAEAS</name>
<dbReference type="Proteomes" id="UP000282613">
    <property type="component" value="Unassembled WGS sequence"/>
</dbReference>
<dbReference type="Gene3D" id="3.30.30.30">
    <property type="match status" value="1"/>
</dbReference>
<dbReference type="GO" id="GO:0140662">
    <property type="term" value="F:ATP-dependent protein folding chaperone"/>
    <property type="evidence" value="ECO:0007669"/>
    <property type="project" value="InterPro"/>
</dbReference>
<dbReference type="SUPFAM" id="SSF100920">
    <property type="entry name" value="Heat shock protein 70kD (HSP70), peptide-binding domain"/>
    <property type="match status" value="1"/>
</dbReference>
<accession>A0A0R3WCM3</accession>
<dbReference type="OrthoDB" id="6273871at2759"/>
<dbReference type="WBParaSite" id="TASK_0000846101-mRNA-1">
    <property type="protein sequence ID" value="TASK_0000846101-mRNA-1"/>
    <property type="gene ID" value="TASK_0000846101"/>
</dbReference>
<dbReference type="AlphaFoldDB" id="A0A0R3WCM3"/>
<dbReference type="InterPro" id="IPR029047">
    <property type="entry name" value="HSP70_peptide-bd_sf"/>
</dbReference>
<protein>
    <submittedName>
        <fullName evidence="6">Heat shock protein 70</fullName>
    </submittedName>
</protein>
<dbReference type="GO" id="GO:0005524">
    <property type="term" value="F:ATP binding"/>
    <property type="evidence" value="ECO:0007669"/>
    <property type="project" value="UniProtKB-KW"/>
</dbReference>
<dbReference type="Gene3D" id="2.60.34.10">
    <property type="entry name" value="Substrate Binding Domain Of DNAk, Chain A, domain 1"/>
    <property type="match status" value="1"/>
</dbReference>
<sequence length="420" mass="46681">MRRWPFKVINAGEVPKIEVQHCGKTEYFIAEQIPAMVLSKMKETAEAYLDEKVTNAVITVPAYFNVSQRQATVDAGKLAGVNVLRLINEPTAAAIAYGMDKKFDRQRNVLIFDWGGGIFDVSIMSIENGNFEVKAVGGEDIASRLVDHFVESFKDEHEGKDLTPNQKAISRLREKCEEAKRMLSSAESTNIEIVSLFDGIDFSASLTRAKFEQLCSGLFSRTMDAVKTALSDAKMTKADVDETLLAGGSTRIPKVFKMLQDFFEGKEVKRSIKADEAVAYGAANLASKLTDVMSNMTKDLVLLEVTPLSLGIDLKDDVMATVVKRNTPIPTKKTEVFSFADDDETEMRLRVFEGECVSTYNNHLLDEFILTGLPPRLHGKTKVDVTFEIDENGILHVSAVERSTGKQKPHQDHQLQRSSV</sequence>
<reference evidence="4 5" key="2">
    <citation type="submission" date="2018-11" db="EMBL/GenBank/DDBJ databases">
        <authorList>
            <consortium name="Pathogen Informatics"/>
        </authorList>
    </citation>
    <scope>NUCLEOTIDE SEQUENCE [LARGE SCALE GENOMIC DNA]</scope>
</reference>
<keyword evidence="2" id="KW-0547">Nucleotide-binding</keyword>
<dbReference type="Gene3D" id="3.90.640.10">
    <property type="entry name" value="Actin, Chain A, domain 4"/>
    <property type="match status" value="1"/>
</dbReference>
<evidence type="ECO:0000313" key="4">
    <source>
        <dbReference type="EMBL" id="VDK40342.1"/>
    </source>
</evidence>
<comment type="similarity">
    <text evidence="1">Belongs to the heat shock protein 70 family.</text>
</comment>
<organism evidence="6">
    <name type="scientific">Taenia asiatica</name>
    <name type="common">Asian tapeworm</name>
    <dbReference type="NCBI Taxonomy" id="60517"/>
    <lineage>
        <taxon>Eukaryota</taxon>
        <taxon>Metazoa</taxon>
        <taxon>Spiralia</taxon>
        <taxon>Lophotrochozoa</taxon>
        <taxon>Platyhelminthes</taxon>
        <taxon>Cestoda</taxon>
        <taxon>Eucestoda</taxon>
        <taxon>Cyclophyllidea</taxon>
        <taxon>Taeniidae</taxon>
        <taxon>Taenia</taxon>
    </lineage>
</organism>
<dbReference type="InterPro" id="IPR043129">
    <property type="entry name" value="ATPase_NBD"/>
</dbReference>
<dbReference type="InterPro" id="IPR013126">
    <property type="entry name" value="Hsp_70_fam"/>
</dbReference>
<keyword evidence="5" id="KW-1185">Reference proteome</keyword>
<evidence type="ECO:0000256" key="2">
    <source>
        <dbReference type="ARBA" id="ARBA00022741"/>
    </source>
</evidence>
<evidence type="ECO:0000313" key="5">
    <source>
        <dbReference type="Proteomes" id="UP000282613"/>
    </source>
</evidence>
<dbReference type="SUPFAM" id="SSF53067">
    <property type="entry name" value="Actin-like ATPase domain"/>
    <property type="match status" value="2"/>
</dbReference>
<dbReference type="FunFam" id="3.90.640.10:FF:000002">
    <property type="entry name" value="Heat shock 70 kDa"/>
    <property type="match status" value="1"/>
</dbReference>
<reference evidence="6" key="1">
    <citation type="submission" date="2017-02" db="UniProtKB">
        <authorList>
            <consortium name="WormBaseParasite"/>
        </authorList>
    </citation>
    <scope>IDENTIFICATION</scope>
</reference>
<dbReference type="PRINTS" id="PR00301">
    <property type="entry name" value="HEATSHOCK70"/>
</dbReference>
<dbReference type="EMBL" id="UYRS01018805">
    <property type="protein sequence ID" value="VDK40342.1"/>
    <property type="molecule type" value="Genomic_DNA"/>
</dbReference>
<keyword evidence="3" id="KW-0067">ATP-binding</keyword>
<evidence type="ECO:0000256" key="3">
    <source>
        <dbReference type="ARBA" id="ARBA00022840"/>
    </source>
</evidence>
<dbReference type="PANTHER" id="PTHR19375">
    <property type="entry name" value="HEAT SHOCK PROTEIN 70KDA"/>
    <property type="match status" value="1"/>
</dbReference>
<evidence type="ECO:0000313" key="6">
    <source>
        <dbReference type="WBParaSite" id="TASK_0000846101-mRNA-1"/>
    </source>
</evidence>
<dbReference type="Gene3D" id="3.30.420.40">
    <property type="match status" value="2"/>
</dbReference>